<evidence type="ECO:0000313" key="2">
    <source>
        <dbReference type="Proteomes" id="UP000322000"/>
    </source>
</evidence>
<comment type="similarity">
    <text evidence="1">Belongs to the CoA-transferase III family.</text>
</comment>
<dbReference type="InterPro" id="IPR044855">
    <property type="entry name" value="CoA-Trfase_III_dom3_sf"/>
</dbReference>
<dbReference type="RefSeq" id="XP_026727010.1">
    <property type="nucleotide sequence ID" value="XM_026871209.1"/>
</dbReference>
<dbReference type="OrthoDB" id="16747at2759"/>
<evidence type="ECO:0000313" key="8">
    <source>
        <dbReference type="RefSeq" id="XP_026727010.1"/>
    </source>
</evidence>
<dbReference type="GO" id="GO:0008206">
    <property type="term" value="P:bile acid metabolic process"/>
    <property type="evidence" value="ECO:0007669"/>
    <property type="project" value="TreeGrafter"/>
</dbReference>
<dbReference type="InterPro" id="IPR023606">
    <property type="entry name" value="CoA-Trfase_III_dom_1_sf"/>
</dbReference>
<evidence type="ECO:0000313" key="3">
    <source>
        <dbReference type="RefSeq" id="XP_026727004.1"/>
    </source>
</evidence>
<evidence type="ECO:0000256" key="1">
    <source>
        <dbReference type="ARBA" id="ARBA00008383"/>
    </source>
</evidence>
<gene>
    <name evidence="3 4 5 6 7 8 9 10" type="primary">LOC113493293</name>
</gene>
<dbReference type="RefSeq" id="XP_026727004.1">
    <property type="nucleotide sequence ID" value="XM_026871203.1"/>
</dbReference>
<dbReference type="Gene3D" id="3.40.50.10540">
    <property type="entry name" value="Crotonobetainyl-coa:carnitine coa-transferase, domain 1"/>
    <property type="match status" value="1"/>
</dbReference>
<dbReference type="SUPFAM" id="SSF89796">
    <property type="entry name" value="CoA-transferase family III (CaiB/BaiF)"/>
    <property type="match status" value="1"/>
</dbReference>
<dbReference type="PANTHER" id="PTHR48228:SF5">
    <property type="entry name" value="ALPHA-METHYLACYL-COA RACEMASE"/>
    <property type="match status" value="1"/>
</dbReference>
<evidence type="ECO:0000313" key="10">
    <source>
        <dbReference type="RefSeq" id="XP_026727012.1"/>
    </source>
</evidence>
<proteinExistence type="inferred from homology"/>
<dbReference type="Gene3D" id="3.30.1540.10">
    <property type="entry name" value="formyl-coa transferase, domain 3"/>
    <property type="match status" value="1"/>
</dbReference>
<evidence type="ECO:0000313" key="6">
    <source>
        <dbReference type="RefSeq" id="XP_026727008.1"/>
    </source>
</evidence>
<evidence type="ECO:0000313" key="5">
    <source>
        <dbReference type="RefSeq" id="XP_026727007.1"/>
    </source>
</evidence>
<dbReference type="Proteomes" id="UP000322000">
    <property type="component" value="Chromosome 4"/>
</dbReference>
<organism evidence="2 7">
    <name type="scientific">Trichoplusia ni</name>
    <name type="common">Cabbage looper</name>
    <dbReference type="NCBI Taxonomy" id="7111"/>
    <lineage>
        <taxon>Eukaryota</taxon>
        <taxon>Metazoa</taxon>
        <taxon>Ecdysozoa</taxon>
        <taxon>Arthropoda</taxon>
        <taxon>Hexapoda</taxon>
        <taxon>Insecta</taxon>
        <taxon>Pterygota</taxon>
        <taxon>Neoptera</taxon>
        <taxon>Endopterygota</taxon>
        <taxon>Lepidoptera</taxon>
        <taxon>Glossata</taxon>
        <taxon>Ditrysia</taxon>
        <taxon>Noctuoidea</taxon>
        <taxon>Noctuidae</taxon>
        <taxon>Plusiinae</taxon>
        <taxon>Trichoplusia</taxon>
    </lineage>
</organism>
<dbReference type="Pfam" id="PF02515">
    <property type="entry name" value="CoA_transf_3"/>
    <property type="match status" value="1"/>
</dbReference>
<keyword evidence="2" id="KW-1185">Reference proteome</keyword>
<evidence type="ECO:0000313" key="9">
    <source>
        <dbReference type="RefSeq" id="XP_026727011.1"/>
    </source>
</evidence>
<dbReference type="GeneID" id="113493293"/>
<dbReference type="RefSeq" id="XP_026727012.1">
    <property type="nucleotide sequence ID" value="XM_026871211.1"/>
</dbReference>
<dbReference type="AlphaFoldDB" id="A0A7E5VFB5"/>
<accession>A0A7E5VFB5</accession>
<dbReference type="CTD" id="23600"/>
<dbReference type="InterPro" id="IPR050509">
    <property type="entry name" value="CoA-transferase_III"/>
</dbReference>
<reference evidence="3 4" key="1">
    <citation type="submission" date="2025-04" db="UniProtKB">
        <authorList>
            <consortium name="RefSeq"/>
        </authorList>
    </citation>
    <scope>IDENTIFICATION</scope>
</reference>
<dbReference type="RefSeq" id="XP_026727009.1">
    <property type="nucleotide sequence ID" value="XM_026871208.1"/>
</dbReference>
<name>A0A7E5VFB5_TRINI</name>
<dbReference type="RefSeq" id="XP_026727005.1">
    <property type="nucleotide sequence ID" value="XM_026871204.1"/>
</dbReference>
<dbReference type="RefSeq" id="XP_026727011.1">
    <property type="nucleotide sequence ID" value="XM_026871210.1"/>
</dbReference>
<dbReference type="KEGG" id="tnl:113493293"/>
<dbReference type="RefSeq" id="XP_026727008.1">
    <property type="nucleotide sequence ID" value="XM_026871207.1"/>
</dbReference>
<evidence type="ECO:0000313" key="7">
    <source>
        <dbReference type="RefSeq" id="XP_026727009.1"/>
    </source>
</evidence>
<dbReference type="RefSeq" id="XP_026727007.1">
    <property type="nucleotide sequence ID" value="XM_026871206.1"/>
</dbReference>
<sequence>MALKGVKVVEMMGLAPGPLCGTILADFGATVTVVQKMDPNPFDVMSNGKRMISINLKSKEGVNVVKDLCAESDIVLDTFRPGVMEKLGLGPEPLMKQNPRLIFARLTGYGQNGFYKNKAGHDINYVGMSGILSLLGRNKQPPNPPLNILSDFAGGGVLCALGIVMALFERTQSGKGQVIDTSMTEGAAYVGKWLFKSRKLPIWGGEPGTNALDGGLACYQTYKTKDNKFMAVGALEPQFYSQFLQGLQLSEDDYAQVGNTEQSKQKFQEIFLTKTQDEWCQVFKNLDACVTPVLDLDSVDTHKYRASDLSFHRDVNNMVVPEPAPKLVRTPGVSTAHQPLPVPGQHTIEILIELGYKKADIEELIKKGHVSAIKKSNL</sequence>
<protein>
    <submittedName>
        <fullName evidence="3 4">Alpha-methylacyl-CoA racemase</fullName>
    </submittedName>
</protein>
<dbReference type="GO" id="GO:0005739">
    <property type="term" value="C:mitochondrion"/>
    <property type="evidence" value="ECO:0007669"/>
    <property type="project" value="TreeGrafter"/>
</dbReference>
<evidence type="ECO:0000313" key="4">
    <source>
        <dbReference type="RefSeq" id="XP_026727005.1"/>
    </source>
</evidence>
<dbReference type="InterPro" id="IPR003673">
    <property type="entry name" value="CoA-Trfase_fam_III"/>
</dbReference>
<dbReference type="GO" id="GO:0008111">
    <property type="term" value="F:alpha-methylacyl-CoA racemase activity"/>
    <property type="evidence" value="ECO:0007669"/>
    <property type="project" value="TreeGrafter"/>
</dbReference>
<dbReference type="PANTHER" id="PTHR48228">
    <property type="entry name" value="SUCCINYL-COA--D-CITRAMALATE COA-TRANSFERASE"/>
    <property type="match status" value="1"/>
</dbReference>